<dbReference type="Proteomes" id="UP000011721">
    <property type="component" value="Chromosome"/>
</dbReference>
<gene>
    <name evidence="1" type="ordered locus">UWK_00747</name>
</gene>
<name>M1PC44_DESSD</name>
<reference evidence="2" key="1">
    <citation type="journal article" date="2013" name="Stand. Genomic Sci.">
        <title>Complete genome sequence of Desulfocapsa sulfexigens, a marine deltaproteobacterium specialized in disproportionating inorganic sulfur compounds.</title>
        <authorList>
            <person name="Finster K.W."/>
            <person name="Kjeldsen K.U."/>
            <person name="Kube M."/>
            <person name="Reinhardt R."/>
            <person name="Mussmann M."/>
            <person name="Amann R."/>
            <person name="Schreiber L."/>
        </authorList>
    </citation>
    <scope>NUCLEOTIDE SEQUENCE [LARGE SCALE GENOMIC DNA]</scope>
    <source>
        <strain evidence="2">DSM 10523 / SB164P1</strain>
    </source>
</reference>
<dbReference type="InterPro" id="IPR036873">
    <property type="entry name" value="Rhodanese-like_dom_sf"/>
</dbReference>
<organism evidence="1 2">
    <name type="scientific">Desulfocapsa sulfexigens (strain DSM 10523 / SB164P1)</name>
    <dbReference type="NCBI Taxonomy" id="1167006"/>
    <lineage>
        <taxon>Bacteria</taxon>
        <taxon>Pseudomonadati</taxon>
        <taxon>Thermodesulfobacteriota</taxon>
        <taxon>Desulfobulbia</taxon>
        <taxon>Desulfobulbales</taxon>
        <taxon>Desulfocapsaceae</taxon>
        <taxon>Desulfocapsa</taxon>
    </lineage>
</organism>
<dbReference type="AlphaFoldDB" id="M1PC44"/>
<dbReference type="OrthoDB" id="5422492at2"/>
<proteinExistence type="predicted"/>
<accession>M1PC44</accession>
<dbReference type="Gene3D" id="3.40.250.10">
    <property type="entry name" value="Rhodanese-like domain"/>
    <property type="match status" value="1"/>
</dbReference>
<dbReference type="HOGENOM" id="CLU_2408519_0_0_7"/>
<dbReference type="CDD" id="cd00158">
    <property type="entry name" value="RHOD"/>
    <property type="match status" value="1"/>
</dbReference>
<protein>
    <submittedName>
        <fullName evidence="1">Uncharacterized protein</fullName>
    </submittedName>
</protein>
<dbReference type="SUPFAM" id="SSF52821">
    <property type="entry name" value="Rhodanese/Cell cycle control phosphatase"/>
    <property type="match status" value="1"/>
</dbReference>
<keyword evidence="2" id="KW-1185">Reference proteome</keyword>
<evidence type="ECO:0000313" key="2">
    <source>
        <dbReference type="Proteomes" id="UP000011721"/>
    </source>
</evidence>
<dbReference type="eggNOG" id="COG0607">
    <property type="taxonomic scope" value="Bacteria"/>
</dbReference>
<dbReference type="EMBL" id="CP003985">
    <property type="protein sequence ID" value="AGF77325.1"/>
    <property type="molecule type" value="Genomic_DNA"/>
</dbReference>
<sequence length="92" mass="10725">MRKIIPFVLGIFLFLPTNSYALERFEIFTTSQLMQLLQDRKDGKTDFLLVNALDEMIYRHAFIPGSVNIPITQFGQYAHRLGKDKNKLIISY</sequence>
<dbReference type="KEGG" id="dsf:UWK_00747"/>
<evidence type="ECO:0000313" key="1">
    <source>
        <dbReference type="EMBL" id="AGF77325.1"/>
    </source>
</evidence>
<dbReference type="RefSeq" id="WP_015403021.1">
    <property type="nucleotide sequence ID" value="NC_020304.1"/>
</dbReference>
<dbReference type="STRING" id="1167006.UWK_00747"/>